<dbReference type="InParanoid" id="A7SKE8"/>
<dbReference type="AlphaFoldDB" id="A7SKE8"/>
<evidence type="ECO:0000313" key="4">
    <source>
        <dbReference type="Proteomes" id="UP000001593"/>
    </source>
</evidence>
<feature type="compositionally biased region" description="Polar residues" evidence="2">
    <location>
        <begin position="261"/>
        <end position="277"/>
    </location>
</feature>
<sequence>MATTEESVVSGSIPQNPQESYETDKDTAPEELQNTYRSNQDCVDNENSSISQESSCNLDNTQEDETPHNNSHLQTSALDTLVQTACQSRDSTNQEFTTHEDHPTDQSLSQDTHDDDGPSSSLLEAAIESVTSASTLTHNSLNESFGGSIGAMFETNGHQDMEESTDGSMSNLSIPVMAAYHDVQQQLGMEGSMNPEANEDESGDLGNDLRKSDRKRKPARSKSPENVPKVKKKKRRPRQLSTTVSRLPEQPFKCDLCESPYVTNPSRRGNRLKTTPQQPSPRHKVDPQTGKRLTLCNACGLSFGRPKKLPKESRSQVNPEEKTKYLEEARAFALSLVDGLGDPDAERLACPHFKTKPCGCLQTYILGEGNDFTESRGRAADLLQLLKKARELSQLKCYDVTSTVTKTTTGGKSKRVRNIGLGNGQRKSKEYEDFVLEKRVYLRDTIKLCERATQRVLLYSNNFLHKKLKTDPSKSVRIKRQKGKAALGKLKPLEELHNERCCVDNCVMIVLTHLKLIQNWRDRATSGQTEARRVLAEMLTPSGGARSNCYKFISWVTGCSHSTIGRVNEQMKETGGVRDPPVHGLIKWWQEHPKPRKPKPAKPVPQQVSQVEAVQQLALQQIQQVNPQITSLLQPSNSGAALSAIIIPSSLSTTLPMATTSPMTTQLTQSQLPTVTLTSGGTIQLQQIANPQQVQAQLQQQQSQYQQQIQQLQLQQLQLQQQQQQLQQQLQQTQQQLQQAAQQQQLAQNFQQVFSQKIAKNCIPVEELPSLVKHTRHIQKFIPASAMINYWVIAVFLIPSYKGLADAHPRQNKFVQISQRLPNKSIADCIQFYYLYKNRLTFKREEERYQNIPLSPMDIPGGPGAYFTQSVINLDIRFSLREGLKP</sequence>
<keyword evidence="4" id="KW-1185">Reference proteome</keyword>
<evidence type="ECO:0008006" key="5">
    <source>
        <dbReference type="Google" id="ProtNLM"/>
    </source>
</evidence>
<feature type="coiled-coil region" evidence="1">
    <location>
        <begin position="695"/>
        <end position="747"/>
    </location>
</feature>
<dbReference type="Gene3D" id="1.10.10.60">
    <property type="entry name" value="Homeodomain-like"/>
    <property type="match status" value="1"/>
</dbReference>
<organism evidence="3 4">
    <name type="scientific">Nematostella vectensis</name>
    <name type="common">Starlet sea anemone</name>
    <dbReference type="NCBI Taxonomy" id="45351"/>
    <lineage>
        <taxon>Eukaryota</taxon>
        <taxon>Metazoa</taxon>
        <taxon>Cnidaria</taxon>
        <taxon>Anthozoa</taxon>
        <taxon>Hexacorallia</taxon>
        <taxon>Actiniaria</taxon>
        <taxon>Edwardsiidae</taxon>
        <taxon>Nematostella</taxon>
    </lineage>
</organism>
<evidence type="ECO:0000256" key="1">
    <source>
        <dbReference type="SAM" id="Coils"/>
    </source>
</evidence>
<name>A7SKE8_NEMVE</name>
<feature type="compositionally biased region" description="Basic residues" evidence="2">
    <location>
        <begin position="229"/>
        <end position="238"/>
    </location>
</feature>
<keyword evidence="1" id="KW-0175">Coiled coil</keyword>
<dbReference type="HOGENOM" id="CLU_325506_0_0_1"/>
<feature type="region of interest" description="Disordered" evidence="2">
    <location>
        <begin position="86"/>
        <end position="120"/>
    </location>
</feature>
<gene>
    <name evidence="3" type="ORF">NEMVEDRAFT_v1g213647</name>
</gene>
<dbReference type="EMBL" id="DS469686">
    <property type="protein sequence ID" value="EDO35824.1"/>
    <property type="molecule type" value="Genomic_DNA"/>
</dbReference>
<feature type="region of interest" description="Disordered" evidence="2">
    <location>
        <begin position="1"/>
        <end position="72"/>
    </location>
</feature>
<proteinExistence type="predicted"/>
<evidence type="ECO:0000256" key="2">
    <source>
        <dbReference type="SAM" id="MobiDB-lite"/>
    </source>
</evidence>
<dbReference type="Proteomes" id="UP000001593">
    <property type="component" value="Unassembled WGS sequence"/>
</dbReference>
<feature type="compositionally biased region" description="Polar residues" evidence="2">
    <location>
        <begin position="1"/>
        <end position="20"/>
    </location>
</feature>
<feature type="region of interest" description="Disordered" evidence="2">
    <location>
        <begin position="191"/>
        <end position="288"/>
    </location>
</feature>
<feature type="compositionally biased region" description="Polar residues" evidence="2">
    <location>
        <begin position="86"/>
        <end position="96"/>
    </location>
</feature>
<feature type="compositionally biased region" description="Polar residues" evidence="2">
    <location>
        <begin position="32"/>
        <end position="60"/>
    </location>
</feature>
<dbReference type="eggNOG" id="ENOG502QVMG">
    <property type="taxonomic scope" value="Eukaryota"/>
</dbReference>
<evidence type="ECO:0000313" key="3">
    <source>
        <dbReference type="EMBL" id="EDO35824.1"/>
    </source>
</evidence>
<protein>
    <recommendedName>
        <fullName evidence="5">SANT domain-containing protein</fullName>
    </recommendedName>
</protein>
<reference evidence="3 4" key="1">
    <citation type="journal article" date="2007" name="Science">
        <title>Sea anemone genome reveals ancestral eumetazoan gene repertoire and genomic organization.</title>
        <authorList>
            <person name="Putnam N.H."/>
            <person name="Srivastava M."/>
            <person name="Hellsten U."/>
            <person name="Dirks B."/>
            <person name="Chapman J."/>
            <person name="Salamov A."/>
            <person name="Terry A."/>
            <person name="Shapiro H."/>
            <person name="Lindquist E."/>
            <person name="Kapitonov V.V."/>
            <person name="Jurka J."/>
            <person name="Genikhovich G."/>
            <person name="Grigoriev I.V."/>
            <person name="Lucas S.M."/>
            <person name="Steele R.E."/>
            <person name="Finnerty J.R."/>
            <person name="Technau U."/>
            <person name="Martindale M.Q."/>
            <person name="Rokhsar D.S."/>
        </authorList>
    </citation>
    <scope>NUCLEOTIDE SEQUENCE [LARGE SCALE GENOMIC DNA]</scope>
    <source>
        <strain evidence="4">CH2 X CH6</strain>
    </source>
</reference>
<accession>A7SKE8</accession>
<dbReference type="STRING" id="45351.A7SKE8"/>